<dbReference type="GO" id="GO:0016558">
    <property type="term" value="P:protein import into peroxisome matrix"/>
    <property type="evidence" value="ECO:0007669"/>
    <property type="project" value="TreeGrafter"/>
</dbReference>
<dbReference type="GO" id="GO:0016887">
    <property type="term" value="F:ATP hydrolysis activity"/>
    <property type="evidence" value="ECO:0007669"/>
    <property type="project" value="InterPro"/>
</dbReference>
<evidence type="ECO:0000313" key="5">
    <source>
        <dbReference type="EMBL" id="CAB9498105.1"/>
    </source>
</evidence>
<feature type="compositionally biased region" description="Acidic residues" evidence="3">
    <location>
        <begin position="88"/>
        <end position="105"/>
    </location>
</feature>
<sequence length="950" mass="104456">MSKRLKEATTFAGHRSDGSIRRDDVHNAALVVPSTAGISALRRLSILNGGLATLSSSRRPSITIVVCIDRPKNASQNLDPPCLRKEEDQEEDQDDIYGGEEEEKDKEEVLSANRSVIQLLVSSTLAATLGCAWDSSTCSQNEEDFLLEEYVYQGPPSTVSMQVEDKFLSEEDAIPIAKEVTLHCLGCPVPLATAESLVCPRPLDGILLSKSSLLKVRDPVSNHFFHYHVVHAVSSRIGLENNNKHHPSTFRTTTDTEYSFLQHDFQHPGSCPRLPPLPTSNLLLPDREANHNNQSNNNDSQQYYPHPDLPSLHQVLHGMIRSTTSSTFTTTPAERILFLVGTDQEHDVRRLVQVAAHNVGMRYISVVGLAAFASIHGQSPVTTGSLADQLEGLQLAVDQAKKCAPCILHLVDVDLEFNSTSDAALREEQEDRVWSLLMDAFVDPNLYYASQQQPQETVYYPSTRRRDMDCRWAPSLLIVLSTTQPLSSNDNKAGPLVRNLVRDPLMLTYPDAEFAKFVWEECDHIVGPRQQQRQQHPLRPEHIQDLLADRPVRDICILHEQCLGRATETTIEEQRQGIVKMCQALDRASKSSSSSAAKIANVKWDDVGGLTQVRQEIMDTIELPLQYPHFFPHGGRTGILLYGPPGTGKTLVAKAVATECNIPFLSVKGPELLGSYVGESEANVRGVFASAREAAMSSGRGTRVGSSSSAMPKNHQGMAKSKATTAANPKACLVFFDELDSLAPRRDDTASGSGGGVMDRVVSTLAAELDKGQEQQQSRRFDRMVYLGVASTPEDRARILAAQTRHLTFEQGLSALEVAQSIVDRLPDNLTGADLSSIGSGALSRATQRLCSEADQEVKKRIEETATGIGEEEELAILDEVLTDWDESRLVPVVTIEDMIEASKDLVPSVSQADLQRYEKLRVQFSSSVSDDLQNPAMSVNLVDGLDFVN</sequence>
<feature type="region of interest" description="Disordered" evidence="3">
    <location>
        <begin position="77"/>
        <end position="108"/>
    </location>
</feature>
<dbReference type="OrthoDB" id="2187at2759"/>
<dbReference type="GO" id="GO:0005778">
    <property type="term" value="C:peroxisomal membrane"/>
    <property type="evidence" value="ECO:0007669"/>
    <property type="project" value="TreeGrafter"/>
</dbReference>
<dbReference type="Gene3D" id="3.40.50.300">
    <property type="entry name" value="P-loop containing nucleotide triphosphate hydrolases"/>
    <property type="match status" value="1"/>
</dbReference>
<evidence type="ECO:0000313" key="6">
    <source>
        <dbReference type="Proteomes" id="UP001153069"/>
    </source>
</evidence>
<dbReference type="EMBL" id="CAICTM010000031">
    <property type="protein sequence ID" value="CAB9498105.1"/>
    <property type="molecule type" value="Genomic_DNA"/>
</dbReference>
<evidence type="ECO:0000256" key="3">
    <source>
        <dbReference type="SAM" id="MobiDB-lite"/>
    </source>
</evidence>
<keyword evidence="1" id="KW-0547">Nucleotide-binding</keyword>
<dbReference type="PANTHER" id="PTHR23077:SF9">
    <property type="entry name" value="PEROXISOMAL ATPASE PEX6"/>
    <property type="match status" value="1"/>
</dbReference>
<protein>
    <submittedName>
        <fullName evidence="5">Peroxisomal biogenesis factor 6</fullName>
    </submittedName>
</protein>
<dbReference type="InterPro" id="IPR015415">
    <property type="entry name" value="Spast_Vps4_C"/>
</dbReference>
<evidence type="ECO:0000256" key="1">
    <source>
        <dbReference type="ARBA" id="ARBA00022741"/>
    </source>
</evidence>
<dbReference type="InterPro" id="IPR003959">
    <property type="entry name" value="ATPase_AAA_core"/>
</dbReference>
<dbReference type="InterPro" id="IPR003593">
    <property type="entry name" value="AAA+_ATPase"/>
</dbReference>
<comment type="caution">
    <text evidence="5">The sequence shown here is derived from an EMBL/GenBank/DDBJ whole genome shotgun (WGS) entry which is preliminary data.</text>
</comment>
<dbReference type="PANTHER" id="PTHR23077">
    <property type="entry name" value="AAA-FAMILY ATPASE"/>
    <property type="match status" value="1"/>
</dbReference>
<keyword evidence="2" id="KW-0067">ATP-binding</keyword>
<feature type="domain" description="AAA+ ATPase" evidence="4">
    <location>
        <begin position="635"/>
        <end position="791"/>
    </location>
</feature>
<evidence type="ECO:0000256" key="2">
    <source>
        <dbReference type="ARBA" id="ARBA00022840"/>
    </source>
</evidence>
<dbReference type="Pfam" id="PF00004">
    <property type="entry name" value="AAA"/>
    <property type="match status" value="1"/>
</dbReference>
<dbReference type="SMART" id="SM00382">
    <property type="entry name" value="AAA"/>
    <property type="match status" value="1"/>
</dbReference>
<organism evidence="5 6">
    <name type="scientific">Seminavis robusta</name>
    <dbReference type="NCBI Taxonomy" id="568900"/>
    <lineage>
        <taxon>Eukaryota</taxon>
        <taxon>Sar</taxon>
        <taxon>Stramenopiles</taxon>
        <taxon>Ochrophyta</taxon>
        <taxon>Bacillariophyta</taxon>
        <taxon>Bacillariophyceae</taxon>
        <taxon>Bacillariophycidae</taxon>
        <taxon>Naviculales</taxon>
        <taxon>Naviculaceae</taxon>
        <taxon>Seminavis</taxon>
    </lineage>
</organism>
<accession>A0A9N8DAA1</accession>
<name>A0A9N8DAA1_9STRA</name>
<reference evidence="5" key="1">
    <citation type="submission" date="2020-06" db="EMBL/GenBank/DDBJ databases">
        <authorList>
            <consortium name="Plant Systems Biology data submission"/>
        </authorList>
    </citation>
    <scope>NUCLEOTIDE SEQUENCE</scope>
    <source>
        <strain evidence="5">D6</strain>
    </source>
</reference>
<dbReference type="InterPro" id="IPR050168">
    <property type="entry name" value="AAA_ATPase_domain"/>
</dbReference>
<dbReference type="Pfam" id="PF09336">
    <property type="entry name" value="Vps4_C"/>
    <property type="match status" value="1"/>
</dbReference>
<feature type="compositionally biased region" description="Low complexity" evidence="3">
    <location>
        <begin position="291"/>
        <end position="302"/>
    </location>
</feature>
<keyword evidence="6" id="KW-1185">Reference proteome</keyword>
<dbReference type="SUPFAM" id="SSF52540">
    <property type="entry name" value="P-loop containing nucleoside triphosphate hydrolases"/>
    <property type="match status" value="1"/>
</dbReference>
<dbReference type="Proteomes" id="UP001153069">
    <property type="component" value="Unassembled WGS sequence"/>
</dbReference>
<dbReference type="GO" id="GO:0005524">
    <property type="term" value="F:ATP binding"/>
    <property type="evidence" value="ECO:0007669"/>
    <property type="project" value="UniProtKB-KW"/>
</dbReference>
<dbReference type="AlphaFoldDB" id="A0A9N8DAA1"/>
<evidence type="ECO:0000259" key="4">
    <source>
        <dbReference type="SMART" id="SM00382"/>
    </source>
</evidence>
<proteinExistence type="predicted"/>
<gene>
    <name evidence="5" type="ORF">SEMRO_31_G020450.1</name>
</gene>
<feature type="region of interest" description="Disordered" evidence="3">
    <location>
        <begin position="280"/>
        <end position="307"/>
    </location>
</feature>
<dbReference type="GO" id="GO:0005829">
    <property type="term" value="C:cytosol"/>
    <property type="evidence" value="ECO:0007669"/>
    <property type="project" value="TreeGrafter"/>
</dbReference>
<dbReference type="InterPro" id="IPR027417">
    <property type="entry name" value="P-loop_NTPase"/>
</dbReference>